<dbReference type="InterPro" id="IPR051539">
    <property type="entry name" value="T4SS-coupling_protein"/>
</dbReference>
<dbReference type="SUPFAM" id="SSF52540">
    <property type="entry name" value="P-loop containing nucleoside triphosphate hydrolases"/>
    <property type="match status" value="1"/>
</dbReference>
<keyword evidence="4 7" id="KW-1133">Transmembrane helix</keyword>
<organism evidence="9 10">
    <name type="scientific">Merismopedia glauca CCAP 1448/3</name>
    <dbReference type="NCBI Taxonomy" id="1296344"/>
    <lineage>
        <taxon>Bacteria</taxon>
        <taxon>Bacillati</taxon>
        <taxon>Cyanobacteriota</taxon>
        <taxon>Cyanophyceae</taxon>
        <taxon>Synechococcales</taxon>
        <taxon>Merismopediaceae</taxon>
        <taxon>Merismopedia</taxon>
    </lineage>
</organism>
<dbReference type="PANTHER" id="PTHR37937">
    <property type="entry name" value="CONJUGATIVE TRANSFER: DNA TRANSPORT"/>
    <property type="match status" value="1"/>
</dbReference>
<evidence type="ECO:0000256" key="7">
    <source>
        <dbReference type="SAM" id="Phobius"/>
    </source>
</evidence>
<keyword evidence="10" id="KW-1185">Reference proteome</keyword>
<reference evidence="9 10" key="2">
    <citation type="submission" date="2018-03" db="EMBL/GenBank/DDBJ databases">
        <title>The ancient ancestry and fast evolution of plastids.</title>
        <authorList>
            <person name="Moore K.R."/>
            <person name="Magnabosco C."/>
            <person name="Momper L."/>
            <person name="Gold D.A."/>
            <person name="Bosak T."/>
            <person name="Fournier G.P."/>
        </authorList>
    </citation>
    <scope>NUCLEOTIDE SEQUENCE [LARGE SCALE GENOMIC DNA]</scope>
    <source>
        <strain evidence="9 10">CCAP 1448/3</strain>
    </source>
</reference>
<keyword evidence="2" id="KW-1003">Cell membrane</keyword>
<dbReference type="PANTHER" id="PTHR37937:SF1">
    <property type="entry name" value="CONJUGATIVE TRANSFER: DNA TRANSPORT"/>
    <property type="match status" value="1"/>
</dbReference>
<dbReference type="Proteomes" id="UP000238762">
    <property type="component" value="Unassembled WGS sequence"/>
</dbReference>
<evidence type="ECO:0000256" key="4">
    <source>
        <dbReference type="ARBA" id="ARBA00022989"/>
    </source>
</evidence>
<proteinExistence type="predicted"/>
<accession>A0A2T1C281</accession>
<dbReference type="RefSeq" id="WP_106289170.1">
    <property type="nucleotide sequence ID" value="NZ_CAWNTC010000071.1"/>
</dbReference>
<keyword evidence="5 7" id="KW-0472">Membrane</keyword>
<reference evidence="9 10" key="1">
    <citation type="submission" date="2018-02" db="EMBL/GenBank/DDBJ databases">
        <authorList>
            <person name="Cohen D.B."/>
            <person name="Kent A.D."/>
        </authorList>
    </citation>
    <scope>NUCLEOTIDE SEQUENCE [LARGE SCALE GENOMIC DNA]</scope>
    <source>
        <strain evidence="9 10">CCAP 1448/3</strain>
    </source>
</reference>
<dbReference type="GO" id="GO:0005886">
    <property type="term" value="C:plasma membrane"/>
    <property type="evidence" value="ECO:0007669"/>
    <property type="project" value="UniProtKB-SubCell"/>
</dbReference>
<dbReference type="EMBL" id="PVWJ01000062">
    <property type="protein sequence ID" value="PSB02380.1"/>
    <property type="molecule type" value="Genomic_DNA"/>
</dbReference>
<comment type="subcellular location">
    <subcellularLocation>
        <location evidence="1">Cell membrane</location>
        <topology evidence="1">Multi-pass membrane protein</topology>
    </subcellularLocation>
</comment>
<evidence type="ECO:0000313" key="9">
    <source>
        <dbReference type="EMBL" id="PSB02380.1"/>
    </source>
</evidence>
<dbReference type="AlphaFoldDB" id="A0A2T1C281"/>
<evidence type="ECO:0000313" key="10">
    <source>
        <dbReference type="Proteomes" id="UP000238762"/>
    </source>
</evidence>
<evidence type="ECO:0000259" key="8">
    <source>
        <dbReference type="Pfam" id="PF12696"/>
    </source>
</evidence>
<feature type="transmembrane region" description="Helical" evidence="7">
    <location>
        <begin position="23"/>
        <end position="43"/>
    </location>
</feature>
<dbReference type="InterPro" id="IPR027417">
    <property type="entry name" value="P-loop_NTPase"/>
</dbReference>
<protein>
    <submittedName>
        <fullName evidence="9">Type IV secretion system protein VirD4</fullName>
    </submittedName>
</protein>
<feature type="compositionally biased region" description="Low complexity" evidence="6">
    <location>
        <begin position="472"/>
        <end position="483"/>
    </location>
</feature>
<comment type="caution">
    <text evidence="9">The sequence shown here is derived from an EMBL/GenBank/DDBJ whole genome shotgun (WGS) entry which is preliminary data.</text>
</comment>
<evidence type="ECO:0000256" key="2">
    <source>
        <dbReference type="ARBA" id="ARBA00022475"/>
    </source>
</evidence>
<feature type="region of interest" description="Disordered" evidence="6">
    <location>
        <begin position="468"/>
        <end position="488"/>
    </location>
</feature>
<dbReference type="Gene3D" id="3.40.50.300">
    <property type="entry name" value="P-loop containing nucleotide triphosphate hydrolases"/>
    <property type="match status" value="1"/>
</dbReference>
<dbReference type="OrthoDB" id="102453at2"/>
<gene>
    <name evidence="9" type="ORF">C7B64_13420</name>
</gene>
<evidence type="ECO:0000256" key="5">
    <source>
        <dbReference type="ARBA" id="ARBA00023136"/>
    </source>
</evidence>
<dbReference type="InterPro" id="IPR032689">
    <property type="entry name" value="TraG-D_C"/>
</dbReference>
<evidence type="ECO:0000256" key="3">
    <source>
        <dbReference type="ARBA" id="ARBA00022692"/>
    </source>
</evidence>
<evidence type="ECO:0000256" key="1">
    <source>
        <dbReference type="ARBA" id="ARBA00004651"/>
    </source>
</evidence>
<dbReference type="CDD" id="cd01127">
    <property type="entry name" value="TrwB_TraG_TraD_VirD4"/>
    <property type="match status" value="1"/>
</dbReference>
<evidence type="ECO:0000256" key="6">
    <source>
        <dbReference type="SAM" id="MobiDB-lite"/>
    </source>
</evidence>
<keyword evidence="3 7" id="KW-0812">Transmembrane</keyword>
<dbReference type="Pfam" id="PF12696">
    <property type="entry name" value="TraG-D_C"/>
    <property type="match status" value="1"/>
</dbReference>
<feature type="domain" description="TraD/TraG TraM recognition site" evidence="8">
    <location>
        <begin position="384"/>
        <end position="505"/>
    </location>
</feature>
<name>A0A2T1C281_9CYAN</name>
<sequence length="662" mass="72441">MKHLSTTTQQPSFPFHLFSDPNLQLLGISGILLVIALIAQAMSGSSRKGKTARAGFASARQIANSARVARKMLQNPGPKNFTYYVTEPIGKPVPPPHKLGRYKVGNNISYFTRTNTSALIIGGAGSGKTANFINPAVISAIRQGSSIIYYDYKFPDKDQSLPIIMEALKEGYQVRILAPGQELSQCFNCVDLIPDDTAITKASEVINVMALNYFDSPQKKDYFDRSGSNIAAGALLLAKWIAQVTDRPELANLLMASQILSLNKLPLRLIQNKDKLNPWTYKAFDGLTSIQTGNEVNKQQVGVIGTAQEIFKNPTAIELIPALCGASTLPLFDKDDPLKIDGKVLLVLGVDKGLKESILPAFATILHQLLTYNLDAKRPRKTTLVTVVDEVSTIKVPWFLTGINQERGAGFSGIFGAQYPGQLKDAYGAALAEGFEASCGTTVWFATGNQETAEHVSKKLGEKEIILDSKSKSTSSGKNGGCSRSTNEQRHKVALLEAQEIQQFPPGKAVIFTPGVGDSQVSRVPYIHQFRYDENAASAHSREAQQVFEKLQQALIAANPPQNPKYYSDLLDEYHQILEKWLPLAEKEKPGQQQQPTPNDPKPLALCVKGVNLIDTLKRVGMKTDDIDPHRDYPVPEKLLDSEGRVLLSIPNCLEILGGNKC</sequence>